<evidence type="ECO:0000313" key="3">
    <source>
        <dbReference type="EMBL" id="PPK66172.1"/>
    </source>
</evidence>
<dbReference type="EMBL" id="PTIX01000011">
    <property type="protein sequence ID" value="PPK66172.1"/>
    <property type="molecule type" value="Genomic_DNA"/>
</dbReference>
<proteinExistence type="predicted"/>
<organism evidence="3 4">
    <name type="scientific">Actinokineospora auranticolor</name>
    <dbReference type="NCBI Taxonomy" id="155976"/>
    <lineage>
        <taxon>Bacteria</taxon>
        <taxon>Bacillati</taxon>
        <taxon>Actinomycetota</taxon>
        <taxon>Actinomycetes</taxon>
        <taxon>Pseudonocardiales</taxon>
        <taxon>Pseudonocardiaceae</taxon>
        <taxon>Actinokineospora</taxon>
    </lineage>
</organism>
<dbReference type="PANTHER" id="PTHR30137">
    <property type="entry name" value="LUCIFERASE-LIKE MONOOXYGENASE"/>
    <property type="match status" value="1"/>
</dbReference>
<sequence>MAGTGAVAPVSPHLSVLDVVPVWSDSDAVTSLRNAVALAEEVERLGYRRYWAAEHHNTPSLATSAPAVLAGRLAAATTDLRVGSGGVLLPHHSPLAVAEQFATLEALHPGRVDLGIGRAAGSDANTARALGGLLLHGPETFPDRLADLRTYLDTPARDASPRTIAALPSPPGVPWLCLLGASTTSAAAAAELGLPYAFAHQLAPHLAEAALATYHERFRPSPRQREPYAILSAMVIVGETDEHAREIAQPYLVRKLRIQAGDFYGLYPSRAEAAAHRFDGTERAWAEEHYERQLFGGPQRVAALVSDLLARTGAAELMGITLVPEHTERVASYARLARAVRPTRAAAHR</sequence>
<dbReference type="Pfam" id="PF00296">
    <property type="entry name" value="Bac_luciferase"/>
    <property type="match status" value="1"/>
</dbReference>
<dbReference type="NCBIfam" id="TIGR03558">
    <property type="entry name" value="oxido_grp_1"/>
    <property type="match status" value="1"/>
</dbReference>
<evidence type="ECO:0000313" key="4">
    <source>
        <dbReference type="Proteomes" id="UP000239203"/>
    </source>
</evidence>
<feature type="domain" description="Luciferase-like" evidence="2">
    <location>
        <begin position="22"/>
        <end position="314"/>
    </location>
</feature>
<evidence type="ECO:0000259" key="2">
    <source>
        <dbReference type="Pfam" id="PF00296"/>
    </source>
</evidence>
<protein>
    <submittedName>
        <fullName evidence="3">Luciferase family oxidoreductase group 1</fullName>
    </submittedName>
</protein>
<dbReference type="GO" id="GO:0005829">
    <property type="term" value="C:cytosol"/>
    <property type="evidence" value="ECO:0007669"/>
    <property type="project" value="TreeGrafter"/>
</dbReference>
<accession>A0A2S6GLQ8</accession>
<keyword evidence="4" id="KW-1185">Reference proteome</keyword>
<dbReference type="OrthoDB" id="9780518at2"/>
<dbReference type="AlphaFoldDB" id="A0A2S6GLQ8"/>
<dbReference type="Gene3D" id="3.20.20.30">
    <property type="entry name" value="Luciferase-like domain"/>
    <property type="match status" value="1"/>
</dbReference>
<name>A0A2S6GLQ8_9PSEU</name>
<evidence type="ECO:0000256" key="1">
    <source>
        <dbReference type="ARBA" id="ARBA00007789"/>
    </source>
</evidence>
<dbReference type="GO" id="GO:0016705">
    <property type="term" value="F:oxidoreductase activity, acting on paired donors, with incorporation or reduction of molecular oxygen"/>
    <property type="evidence" value="ECO:0007669"/>
    <property type="project" value="InterPro"/>
</dbReference>
<dbReference type="PANTHER" id="PTHR30137:SF6">
    <property type="entry name" value="LUCIFERASE-LIKE MONOOXYGENASE"/>
    <property type="match status" value="1"/>
</dbReference>
<comment type="similarity">
    <text evidence="1">To bacterial alkanal monooxygenase alpha and beta chains.</text>
</comment>
<gene>
    <name evidence="3" type="ORF">CLV40_111136</name>
</gene>
<dbReference type="InterPro" id="IPR019949">
    <property type="entry name" value="CmoO-like"/>
</dbReference>
<reference evidence="3 4" key="1">
    <citation type="submission" date="2018-02" db="EMBL/GenBank/DDBJ databases">
        <title>Genomic Encyclopedia of Archaeal and Bacterial Type Strains, Phase II (KMG-II): from individual species to whole genera.</title>
        <authorList>
            <person name="Goeker M."/>
        </authorList>
    </citation>
    <scope>NUCLEOTIDE SEQUENCE [LARGE SCALE GENOMIC DNA]</scope>
    <source>
        <strain evidence="3 4">YU 961-1</strain>
    </source>
</reference>
<dbReference type="InterPro" id="IPR050766">
    <property type="entry name" value="Bact_Lucif_Oxidored"/>
</dbReference>
<dbReference type="InterPro" id="IPR036661">
    <property type="entry name" value="Luciferase-like_sf"/>
</dbReference>
<dbReference type="SUPFAM" id="SSF51679">
    <property type="entry name" value="Bacterial luciferase-like"/>
    <property type="match status" value="1"/>
</dbReference>
<comment type="caution">
    <text evidence="3">The sequence shown here is derived from an EMBL/GenBank/DDBJ whole genome shotgun (WGS) entry which is preliminary data.</text>
</comment>
<dbReference type="RefSeq" id="WP_104480644.1">
    <property type="nucleotide sequence ID" value="NZ_CP154825.1"/>
</dbReference>
<dbReference type="Proteomes" id="UP000239203">
    <property type="component" value="Unassembled WGS sequence"/>
</dbReference>
<dbReference type="InterPro" id="IPR011251">
    <property type="entry name" value="Luciferase-like_dom"/>
</dbReference>